<dbReference type="EMBL" id="CP051167">
    <property type="protein sequence ID" value="QIZ69615.1"/>
    <property type="molecule type" value="Genomic_DNA"/>
</dbReference>
<evidence type="ECO:0008006" key="3">
    <source>
        <dbReference type="Google" id="ProtNLM"/>
    </source>
</evidence>
<reference evidence="1 2" key="1">
    <citation type="submission" date="2020-04" db="EMBL/GenBank/DDBJ databases">
        <authorList>
            <person name="Basu S."/>
            <person name="Maruthanayagam V."/>
            <person name="Chakraborty S."/>
            <person name="Pramanik A."/>
            <person name="Mukherjee J."/>
            <person name="Brink B."/>
        </authorList>
    </citation>
    <scope>NUCLEOTIDE SEQUENCE [LARGE SCALE GENOMIC DNA]</scope>
    <source>
        <strain evidence="1 2">AP17</strain>
    </source>
</reference>
<accession>A0A6H1TT51</accession>
<proteinExistence type="predicted"/>
<dbReference type="AlphaFoldDB" id="A0A6H1TT51"/>
<dbReference type="Proteomes" id="UP000500857">
    <property type="component" value="Chromosome"/>
</dbReference>
<sequence>MVGNKNFPIDENLSSILRSFKDKFNGIKIVFLLSIDAEYSVISSYPKDESKNDEFIGDVCMSQVRNLLQENIILTEMELVTNDNKIYVIRVSDNFFLCLITDIDNFKIGLAKRFMEGTKNDILTAMKNYGGRA</sequence>
<name>A0A6H1TT51_9CYAN</name>
<dbReference type="KEGG" id="oxy:HCG48_02635"/>
<evidence type="ECO:0000313" key="2">
    <source>
        <dbReference type="Proteomes" id="UP000500857"/>
    </source>
</evidence>
<protein>
    <recommendedName>
        <fullName evidence="3">Roadblock/LAMTOR2 domain-containing protein</fullName>
    </recommendedName>
</protein>
<evidence type="ECO:0000313" key="1">
    <source>
        <dbReference type="EMBL" id="QIZ69615.1"/>
    </source>
</evidence>
<gene>
    <name evidence="1" type="ORF">HCG48_02635</name>
</gene>
<organism evidence="1 2">
    <name type="scientific">Oxynema aestuarii AP17</name>
    <dbReference type="NCBI Taxonomy" id="2064643"/>
    <lineage>
        <taxon>Bacteria</taxon>
        <taxon>Bacillati</taxon>
        <taxon>Cyanobacteriota</taxon>
        <taxon>Cyanophyceae</taxon>
        <taxon>Oscillatoriophycideae</taxon>
        <taxon>Oscillatoriales</taxon>
        <taxon>Oscillatoriaceae</taxon>
        <taxon>Oxynema</taxon>
        <taxon>Oxynema aestuarii</taxon>
    </lineage>
</organism>
<dbReference type="RefSeq" id="WP_168567772.1">
    <property type="nucleotide sequence ID" value="NZ_CP051167.1"/>
</dbReference>
<keyword evidence="2" id="KW-1185">Reference proteome</keyword>